<name>A0A7U9TKK4_9MOLU</name>
<dbReference type="RefSeq" id="WP_176239303.1">
    <property type="nucleotide sequence ID" value="NZ_AP024412.1"/>
</dbReference>
<accession>A0A7U9TKK4</accession>
<dbReference type="Pfam" id="PF22564">
    <property type="entry name" value="HAAS"/>
    <property type="match status" value="1"/>
</dbReference>
<dbReference type="EMBL" id="AP024412">
    <property type="protein sequence ID" value="BCR36657.1"/>
    <property type="molecule type" value="Genomic_DNA"/>
</dbReference>
<reference evidence="1" key="1">
    <citation type="submission" date="2021-01" db="EMBL/GenBank/DDBJ databases">
        <title>Draft genome sequence of Acholeplasmataceae bacterium strain Mahy22.</title>
        <authorList>
            <person name="Watanabe M."/>
            <person name="Kojima H."/>
            <person name="Fukui M."/>
        </authorList>
    </citation>
    <scope>NUCLEOTIDE SEQUENCE</scope>
    <source>
        <strain evidence="1">Mahy22</strain>
    </source>
</reference>
<sequence>MNKEEFINDLEKRLKKANISEIEDIIRDYQEYFDRQLQLGKKEEDISRFIGDIDSIVSEYKSIEQQDKHSWFSIVGTTMVALPLLIISYGIVIVLLGAMIASWGIAVYYMFNLSSLVFMPNIPLFPKIFYILFFISFAIFFFSLAYKFFVTVLSMTKQYIVKQSIVIGEFKKIDVYDKLFKYSFLIGTILFIIGFIISVISSKSFEFWHTWQWFD</sequence>
<evidence type="ECO:0000313" key="1">
    <source>
        <dbReference type="EMBL" id="BCR36657.1"/>
    </source>
</evidence>
<protein>
    <recommendedName>
        <fullName evidence="3">DUF1700 domain-containing protein</fullName>
    </recommendedName>
</protein>
<dbReference type="AlphaFoldDB" id="A0A7U9TKK4"/>
<gene>
    <name evidence="1" type="ORF">MPAN_015500</name>
</gene>
<proteinExistence type="predicted"/>
<keyword evidence="2" id="KW-1185">Reference proteome</keyword>
<evidence type="ECO:0008006" key="3">
    <source>
        <dbReference type="Google" id="ProtNLM"/>
    </source>
</evidence>
<dbReference type="Proteomes" id="UP000620133">
    <property type="component" value="Chromosome"/>
</dbReference>
<dbReference type="KEGG" id="manr:MPAN_015500"/>
<evidence type="ECO:0000313" key="2">
    <source>
        <dbReference type="Proteomes" id="UP000620133"/>
    </source>
</evidence>
<organism evidence="1 2">
    <name type="scientific">Mariniplasma anaerobium</name>
    <dbReference type="NCBI Taxonomy" id="2735436"/>
    <lineage>
        <taxon>Bacteria</taxon>
        <taxon>Bacillati</taxon>
        <taxon>Mycoplasmatota</taxon>
        <taxon>Mollicutes</taxon>
        <taxon>Acholeplasmatales</taxon>
        <taxon>Acholeplasmataceae</taxon>
        <taxon>Mariniplasma</taxon>
    </lineage>
</organism>